<keyword evidence="2" id="KW-0150">Chloroplast</keyword>
<keyword evidence="2" id="KW-0934">Plastid</keyword>
<dbReference type="EMBL" id="MF101450">
    <property type="protein sequence ID" value="ARW68153.1"/>
    <property type="molecule type" value="Genomic_DNA"/>
</dbReference>
<name>A0A1Z1MPY6_9FLOR</name>
<gene>
    <name evidence="2" type="primary">orf68</name>
</gene>
<protein>
    <submittedName>
        <fullName evidence="2">Uncharacterized protein</fullName>
    </submittedName>
</protein>
<accession>A0A1Z1MPY6</accession>
<organism evidence="2">
    <name type="scientific">Cliftonaea pectinata</name>
    <dbReference type="NCBI Taxonomy" id="2007206"/>
    <lineage>
        <taxon>Eukaryota</taxon>
        <taxon>Rhodophyta</taxon>
        <taxon>Florideophyceae</taxon>
        <taxon>Rhodymeniophycidae</taxon>
        <taxon>Ceramiales</taxon>
        <taxon>Rhodomelaceae</taxon>
        <taxon>Polyzonieae</taxon>
        <taxon>Cliftonaea</taxon>
    </lineage>
</organism>
<dbReference type="AlphaFoldDB" id="A0A1Z1MPY6"/>
<dbReference type="GeneID" id="33361553"/>
<evidence type="ECO:0000256" key="1">
    <source>
        <dbReference type="SAM" id="SignalP"/>
    </source>
</evidence>
<geneLocation type="chloroplast" evidence="2"/>
<proteinExistence type="predicted"/>
<feature type="signal peptide" evidence="1">
    <location>
        <begin position="1"/>
        <end position="20"/>
    </location>
</feature>
<dbReference type="RefSeq" id="YP_009398801.1">
    <property type="nucleotide sequence ID" value="NC_035294.1"/>
</dbReference>
<sequence length="68" mass="7876">MNKKKNFLCFLAFVPQILLPTGVYFEGDKSILSIKIPEGNSYEYRVPEDNKGGCIHLNENQNNPFFYM</sequence>
<keyword evidence="1" id="KW-0732">Signal</keyword>
<evidence type="ECO:0000313" key="2">
    <source>
        <dbReference type="EMBL" id="ARW68153.1"/>
    </source>
</evidence>
<feature type="chain" id="PRO_5013142514" evidence="1">
    <location>
        <begin position="21"/>
        <end position="68"/>
    </location>
</feature>
<reference evidence="2" key="1">
    <citation type="journal article" date="2017" name="J. Phycol.">
        <title>Analysis of chloroplast genomes and a supermatrix inform reclassification of the Rhodomelaceae (Rhodophyta).</title>
        <authorList>
            <person name="Diaz-Tapia P."/>
            <person name="Maggs C.A."/>
            <person name="West J.A."/>
            <person name="Verbruggen H."/>
        </authorList>
    </citation>
    <scope>NUCLEOTIDE SEQUENCE</scope>
    <source>
        <strain evidence="2">PD1561</strain>
    </source>
</reference>